<dbReference type="InterPro" id="IPR012942">
    <property type="entry name" value="SRR1-like"/>
</dbReference>
<dbReference type="RefSeq" id="XP_062645678.1">
    <property type="nucleotide sequence ID" value="XM_062793302.1"/>
</dbReference>
<dbReference type="Proteomes" id="UP001302602">
    <property type="component" value="Unassembled WGS sequence"/>
</dbReference>
<evidence type="ECO:0000259" key="1">
    <source>
        <dbReference type="Pfam" id="PF07985"/>
    </source>
</evidence>
<comment type="caution">
    <text evidence="2">The sequence shown here is derived from an EMBL/GenBank/DDBJ whole genome shotgun (WGS) entry which is preliminary data.</text>
</comment>
<protein>
    <recommendedName>
        <fullName evidence="1">SRR1-like domain-containing protein</fullName>
    </recommendedName>
</protein>
<gene>
    <name evidence="2" type="ORF">N657DRAFT_647404</name>
</gene>
<evidence type="ECO:0000313" key="2">
    <source>
        <dbReference type="EMBL" id="KAK4121907.1"/>
    </source>
</evidence>
<reference evidence="2" key="2">
    <citation type="submission" date="2023-05" db="EMBL/GenBank/DDBJ databases">
        <authorList>
            <consortium name="Lawrence Berkeley National Laboratory"/>
            <person name="Steindorff A."/>
            <person name="Hensen N."/>
            <person name="Bonometti L."/>
            <person name="Westerberg I."/>
            <person name="Brannstrom I.O."/>
            <person name="Guillou S."/>
            <person name="Cros-Aarteil S."/>
            <person name="Calhoun S."/>
            <person name="Haridas S."/>
            <person name="Kuo A."/>
            <person name="Mondo S."/>
            <person name="Pangilinan J."/>
            <person name="Riley R."/>
            <person name="Labutti K."/>
            <person name="Andreopoulos B."/>
            <person name="Lipzen A."/>
            <person name="Chen C."/>
            <person name="Yanf M."/>
            <person name="Daum C."/>
            <person name="Ng V."/>
            <person name="Clum A."/>
            <person name="Ohm R."/>
            <person name="Martin F."/>
            <person name="Silar P."/>
            <person name="Natvig D."/>
            <person name="Lalanne C."/>
            <person name="Gautier V."/>
            <person name="Ament-Velasquez S.L."/>
            <person name="Kruys A."/>
            <person name="Hutchinson M.I."/>
            <person name="Powell A.J."/>
            <person name="Barry K."/>
            <person name="Miller A.N."/>
            <person name="Grigoriev I.V."/>
            <person name="Debuchy R."/>
            <person name="Gladieux P."/>
            <person name="Thoren M.H."/>
            <person name="Johannesson H."/>
        </authorList>
    </citation>
    <scope>NUCLEOTIDE SEQUENCE</scope>
    <source>
        <strain evidence="2">CBS 731.68</strain>
    </source>
</reference>
<dbReference type="GeneID" id="87830071"/>
<evidence type="ECO:0000313" key="3">
    <source>
        <dbReference type="Proteomes" id="UP001302602"/>
    </source>
</evidence>
<dbReference type="AlphaFoldDB" id="A0AAN6TW88"/>
<name>A0AAN6TW88_9PEZI</name>
<dbReference type="PANTHER" id="PTHR42080:SF3">
    <property type="entry name" value="SRR1-LIKE DOMAIN-CONTAINING PROTEIN"/>
    <property type="match status" value="1"/>
</dbReference>
<proteinExistence type="predicted"/>
<organism evidence="2 3">
    <name type="scientific">Parathielavia appendiculata</name>
    <dbReference type="NCBI Taxonomy" id="2587402"/>
    <lineage>
        <taxon>Eukaryota</taxon>
        <taxon>Fungi</taxon>
        <taxon>Dikarya</taxon>
        <taxon>Ascomycota</taxon>
        <taxon>Pezizomycotina</taxon>
        <taxon>Sordariomycetes</taxon>
        <taxon>Sordariomycetidae</taxon>
        <taxon>Sordariales</taxon>
        <taxon>Chaetomiaceae</taxon>
        <taxon>Parathielavia</taxon>
    </lineage>
</organism>
<accession>A0AAN6TW88</accession>
<dbReference type="EMBL" id="MU853232">
    <property type="protein sequence ID" value="KAK4121907.1"/>
    <property type="molecule type" value="Genomic_DNA"/>
</dbReference>
<dbReference type="Pfam" id="PF07985">
    <property type="entry name" value="SRR1"/>
    <property type="match status" value="1"/>
</dbReference>
<reference evidence="2" key="1">
    <citation type="journal article" date="2023" name="Mol. Phylogenet. Evol.">
        <title>Genome-scale phylogeny and comparative genomics of the fungal order Sordariales.</title>
        <authorList>
            <person name="Hensen N."/>
            <person name="Bonometti L."/>
            <person name="Westerberg I."/>
            <person name="Brannstrom I.O."/>
            <person name="Guillou S."/>
            <person name="Cros-Aarteil S."/>
            <person name="Calhoun S."/>
            <person name="Haridas S."/>
            <person name="Kuo A."/>
            <person name="Mondo S."/>
            <person name="Pangilinan J."/>
            <person name="Riley R."/>
            <person name="LaButti K."/>
            <person name="Andreopoulos B."/>
            <person name="Lipzen A."/>
            <person name="Chen C."/>
            <person name="Yan M."/>
            <person name="Daum C."/>
            <person name="Ng V."/>
            <person name="Clum A."/>
            <person name="Steindorff A."/>
            <person name="Ohm R.A."/>
            <person name="Martin F."/>
            <person name="Silar P."/>
            <person name="Natvig D.O."/>
            <person name="Lalanne C."/>
            <person name="Gautier V."/>
            <person name="Ament-Velasquez S.L."/>
            <person name="Kruys A."/>
            <person name="Hutchinson M.I."/>
            <person name="Powell A.J."/>
            <person name="Barry K."/>
            <person name="Miller A.N."/>
            <person name="Grigoriev I.V."/>
            <person name="Debuchy R."/>
            <person name="Gladieux P."/>
            <person name="Hiltunen Thoren M."/>
            <person name="Johannesson H."/>
        </authorList>
    </citation>
    <scope>NUCLEOTIDE SEQUENCE</scope>
    <source>
        <strain evidence="2">CBS 731.68</strain>
    </source>
</reference>
<feature type="domain" description="SRR1-like" evidence="1">
    <location>
        <begin position="212"/>
        <end position="345"/>
    </location>
</feature>
<keyword evidence="3" id="KW-1185">Reference proteome</keyword>
<sequence>MATPAPPAAGNTAYQTRSAPFFEISCYVSRGKCVGTGRSLMETELMQARDEVKKRIHELYEQGVPFFSKKVFQHALEQIEHCRNAPTPPNGAKAPIISMPTVDGRVVEYVLETGSVKPYHPDEWKDTEFVVGDPYLDYRAVQHLTRSDDIDLFDPDAAYSPTQLLYPLLVRDKATGEFLVPSDCASVANLREAFAAGVKSWEDSEDCKDLRSLLETRDRRLPKVSKIVAFACSTMAVVTDDEARRSRIIHQHALMLTLRDIFSRQQQQPGEGAPEIKCFAQDPSYTETDAAVLQETGITVLGDPRGFLEVDDESIVISFSPNIPVRQVIADIARPAVLAWNHVKSEPEEAAFCNCMWPGHGPEHFCDPGSSRLRDMVRDYYHEPVRLGPEKAFGEASVYIRRE</sequence>
<dbReference type="PANTHER" id="PTHR42080">
    <property type="entry name" value="SRR1 DOMAIN-CONTAINING PROTEIN"/>
    <property type="match status" value="1"/>
</dbReference>